<dbReference type="RefSeq" id="XP_049308572.1">
    <property type="nucleotide sequence ID" value="XM_049452615.1"/>
</dbReference>
<dbReference type="InterPro" id="IPR053134">
    <property type="entry name" value="RNA-dir_DNA_polymerase"/>
</dbReference>
<dbReference type="InterPro" id="IPR043502">
    <property type="entry name" value="DNA/RNA_pol_sf"/>
</dbReference>
<proteinExistence type="predicted"/>
<gene>
    <name evidence="2" type="primary">LOC125777506</name>
</gene>
<name>A0ABM3JH68_BACDO</name>
<sequence length="184" mass="21308">MVYGLVRQHVDLGLRRKFMWNFKVADVNASITSIGSDFIRHYDLIIDLIRNKLIDNKTNLEPTCIIHKELNMQIKAFDVQCPFAKLFKEFKDLTKMNLDGKSVKTEVYHVIETQSQPVTARARKLDHKQLKAARTEFEYLMQIGVCRPSKSNWASPLHMVHNADGNWRPCGDYSALNKIIKSPF</sequence>
<keyword evidence="1" id="KW-1185">Reference proteome</keyword>
<dbReference type="SUPFAM" id="SSF56672">
    <property type="entry name" value="DNA/RNA polymerases"/>
    <property type="match status" value="1"/>
</dbReference>
<organism evidence="1 2">
    <name type="scientific">Bactrocera dorsalis</name>
    <name type="common">Oriental fruit fly</name>
    <name type="synonym">Dacus dorsalis</name>
    <dbReference type="NCBI Taxonomy" id="27457"/>
    <lineage>
        <taxon>Eukaryota</taxon>
        <taxon>Metazoa</taxon>
        <taxon>Ecdysozoa</taxon>
        <taxon>Arthropoda</taxon>
        <taxon>Hexapoda</taxon>
        <taxon>Insecta</taxon>
        <taxon>Pterygota</taxon>
        <taxon>Neoptera</taxon>
        <taxon>Endopterygota</taxon>
        <taxon>Diptera</taxon>
        <taxon>Brachycera</taxon>
        <taxon>Muscomorpha</taxon>
        <taxon>Tephritoidea</taxon>
        <taxon>Tephritidae</taxon>
        <taxon>Bactrocera</taxon>
        <taxon>Bactrocera</taxon>
    </lineage>
</organism>
<dbReference type="PANTHER" id="PTHR24559:SF444">
    <property type="entry name" value="REVERSE TRANSCRIPTASE DOMAIN-CONTAINING PROTEIN"/>
    <property type="match status" value="1"/>
</dbReference>
<dbReference type="Proteomes" id="UP001652620">
    <property type="component" value="Chromosome 3"/>
</dbReference>
<reference evidence="2" key="1">
    <citation type="submission" date="2025-08" db="UniProtKB">
        <authorList>
            <consortium name="RefSeq"/>
        </authorList>
    </citation>
    <scope>IDENTIFICATION</scope>
    <source>
        <tissue evidence="2">Adult</tissue>
    </source>
</reference>
<protein>
    <submittedName>
        <fullName evidence="2">Uncharacterized protein LOC125777506</fullName>
    </submittedName>
</protein>
<evidence type="ECO:0000313" key="1">
    <source>
        <dbReference type="Proteomes" id="UP001652620"/>
    </source>
</evidence>
<accession>A0ABM3JH68</accession>
<dbReference type="Gene3D" id="3.10.10.10">
    <property type="entry name" value="HIV Type 1 Reverse Transcriptase, subunit A, domain 1"/>
    <property type="match status" value="1"/>
</dbReference>
<evidence type="ECO:0000313" key="2">
    <source>
        <dbReference type="RefSeq" id="XP_049308572.1"/>
    </source>
</evidence>
<dbReference type="PANTHER" id="PTHR24559">
    <property type="entry name" value="TRANSPOSON TY3-I GAG-POL POLYPROTEIN"/>
    <property type="match status" value="1"/>
</dbReference>
<dbReference type="GeneID" id="125777506"/>